<dbReference type="SUPFAM" id="SSF52833">
    <property type="entry name" value="Thioredoxin-like"/>
    <property type="match status" value="1"/>
</dbReference>
<gene>
    <name evidence="8" type="primary">LOC102800466</name>
</gene>
<evidence type="ECO:0000256" key="2">
    <source>
        <dbReference type="ARBA" id="ARBA00010505"/>
    </source>
</evidence>
<evidence type="ECO:0000256" key="3">
    <source>
        <dbReference type="ARBA" id="ARBA00022559"/>
    </source>
</evidence>
<comment type="function">
    <text evidence="1">Thiol-specific peroxidase that catalyzes the reduction of hydrogen peroxide and organic hydroperoxides to water and alcohols, respectively. Plays a role in cell protection against oxidative stress by detoxifying peroxides and as sensor of hydrogen peroxide-mediated signaling events.</text>
</comment>
<evidence type="ECO:0000256" key="5">
    <source>
        <dbReference type="ARBA" id="ARBA00023002"/>
    </source>
</evidence>
<keyword evidence="7" id="KW-1185">Reference proteome</keyword>
<name>A0ABM0MYY9_SACKO</name>
<keyword evidence="5" id="KW-0560">Oxidoreductase</keyword>
<evidence type="ECO:0000256" key="4">
    <source>
        <dbReference type="ARBA" id="ARBA00022862"/>
    </source>
</evidence>
<protein>
    <submittedName>
        <fullName evidence="8">Peroxiredoxin-5, mitochondrial-like</fullName>
    </submittedName>
</protein>
<dbReference type="Proteomes" id="UP000694865">
    <property type="component" value="Unplaced"/>
</dbReference>
<keyword evidence="3" id="KW-0575">Peroxidase</keyword>
<dbReference type="InterPro" id="IPR037944">
    <property type="entry name" value="PRX5-like"/>
</dbReference>
<dbReference type="PANTHER" id="PTHR10430">
    <property type="entry name" value="PEROXIREDOXIN"/>
    <property type="match status" value="1"/>
</dbReference>
<reference evidence="8" key="1">
    <citation type="submission" date="2025-08" db="UniProtKB">
        <authorList>
            <consortium name="RefSeq"/>
        </authorList>
    </citation>
    <scope>IDENTIFICATION</scope>
    <source>
        <tissue evidence="8">Testes</tissue>
    </source>
</reference>
<dbReference type="GeneID" id="102800466"/>
<proteinExistence type="inferred from homology"/>
<sequence>MFIAVRTSVGVRATYRSFFTTAAYNMPIKVGDKLPSVTVHEGSPNGEVNISEVFAGKKAVLFAVPGAFTPGCSKNIEILAAVIVDCSRNVYGSLCEHKCIYSLIVEDGVVKHVNLEPDGGGLTCSLSTNILSQL</sequence>
<evidence type="ECO:0000259" key="6">
    <source>
        <dbReference type="Pfam" id="PF08534"/>
    </source>
</evidence>
<dbReference type="Gene3D" id="3.40.30.10">
    <property type="entry name" value="Glutaredoxin"/>
    <property type="match status" value="1"/>
</dbReference>
<keyword evidence="4" id="KW-0049">Antioxidant</keyword>
<organism evidence="7 8">
    <name type="scientific">Saccoglossus kowalevskii</name>
    <name type="common">Acorn worm</name>
    <dbReference type="NCBI Taxonomy" id="10224"/>
    <lineage>
        <taxon>Eukaryota</taxon>
        <taxon>Metazoa</taxon>
        <taxon>Hemichordata</taxon>
        <taxon>Enteropneusta</taxon>
        <taxon>Harrimaniidae</taxon>
        <taxon>Saccoglossus</taxon>
    </lineage>
</organism>
<dbReference type="InterPro" id="IPR013740">
    <property type="entry name" value="Redoxin"/>
</dbReference>
<evidence type="ECO:0000256" key="1">
    <source>
        <dbReference type="ARBA" id="ARBA00003330"/>
    </source>
</evidence>
<dbReference type="Pfam" id="PF08534">
    <property type="entry name" value="Redoxin"/>
    <property type="match status" value="1"/>
</dbReference>
<dbReference type="InterPro" id="IPR036249">
    <property type="entry name" value="Thioredoxin-like_sf"/>
</dbReference>
<feature type="domain" description="Redoxin" evidence="6">
    <location>
        <begin position="29"/>
        <end position="79"/>
    </location>
</feature>
<accession>A0ABM0MYY9</accession>
<dbReference type="RefSeq" id="XP_006825230.1">
    <property type="nucleotide sequence ID" value="XM_006825167.1"/>
</dbReference>
<comment type="similarity">
    <text evidence="2">Belongs to the peroxiredoxin family. Prx5 subfamily.</text>
</comment>
<evidence type="ECO:0000313" key="7">
    <source>
        <dbReference type="Proteomes" id="UP000694865"/>
    </source>
</evidence>
<dbReference type="PANTHER" id="PTHR10430:SF16">
    <property type="entry name" value="PEROXIREDOXIN-5, MITOCHONDRIAL"/>
    <property type="match status" value="1"/>
</dbReference>
<evidence type="ECO:0000313" key="8">
    <source>
        <dbReference type="RefSeq" id="XP_006825230.1"/>
    </source>
</evidence>